<sequence>MSSPTSALPAPSGSGAASGGDAEVAAIALSLNPFIASKEAGKLHSGVIGVAMQSTVPVWNFSLVVSVRKSDTAGGLGVDSEGTDVPAAPSSQFTAPAPLTFAGAGLAGACRIFVSFEPSTGTVTSLSLPGVSQPIPPNAEASATNSSNAPPPASTPAAAASSSQAGGDDAAGGVPQAADQSQPATTGPVLVLLEMATGFNASRESVCITSASFGTLASAGGNGSNHSDIAGPDAPLTQRVEAALPPCGQPSASAGSASGAGGGGDQEQEQDGASSGSAGGSEPGLDGEELCTSAGARSSADCARRCFPDFLRFAWTTNGLCDDGGAEAVRFGAASIDLNCSEFDYDGGECLVQPPPPPTPAQDAMPPPVMAPPPPPPPELSELSGATVVVQSSEASGSASDHGSATVAAWIVPTALVGGTLCASAMLCIAAALRRSRYKRRCVAQLPPQPAAGIGNDSHGQAALGSVELTDDVGHLQVEKRSNGVDVTGFADEDTNGPTTYLFDGSMVLSGGPPVVGGGTDDVGAHAGAGLNVSDERGHEDGNASTVEDSMPTLGVHDAVMGAFSRGHSSLPLSLETAGELLAARRKSSSVAPGAASSIT</sequence>
<feature type="compositionally biased region" description="Low complexity" evidence="1">
    <location>
        <begin position="138"/>
        <end position="148"/>
    </location>
</feature>
<feature type="compositionally biased region" description="Low complexity" evidence="1">
    <location>
        <begin position="155"/>
        <end position="180"/>
    </location>
</feature>
<protein>
    <submittedName>
        <fullName evidence="3">Uncharacterized protein</fullName>
    </submittedName>
</protein>
<evidence type="ECO:0000256" key="1">
    <source>
        <dbReference type="SAM" id="MobiDB-lite"/>
    </source>
</evidence>
<feature type="transmembrane region" description="Helical" evidence="2">
    <location>
        <begin position="407"/>
        <end position="433"/>
    </location>
</feature>
<evidence type="ECO:0000313" key="3">
    <source>
        <dbReference type="EMBL" id="CAD8234870.1"/>
    </source>
</evidence>
<keyword evidence="2" id="KW-0472">Membrane</keyword>
<dbReference type="EMBL" id="HBDZ01004973">
    <property type="protein sequence ID" value="CAD8234870.1"/>
    <property type="molecule type" value="Transcribed_RNA"/>
</dbReference>
<keyword evidence="2" id="KW-1133">Transmembrane helix</keyword>
<organism evidence="3">
    <name type="scientific">Prasinoderma coloniale</name>
    <dbReference type="NCBI Taxonomy" id="156133"/>
    <lineage>
        <taxon>Eukaryota</taxon>
        <taxon>Viridiplantae</taxon>
        <taxon>Prasinodermophyta</taxon>
        <taxon>Prasinodermophyceae</taxon>
        <taxon>Prasinodermales</taxon>
        <taxon>Prasinodermaceae</taxon>
        <taxon>Prasinoderma</taxon>
    </lineage>
</organism>
<keyword evidence="2" id="KW-0812">Transmembrane</keyword>
<feature type="region of interest" description="Disordered" evidence="1">
    <location>
        <begin position="244"/>
        <end position="292"/>
    </location>
</feature>
<reference evidence="3" key="1">
    <citation type="submission" date="2021-01" db="EMBL/GenBank/DDBJ databases">
        <authorList>
            <person name="Corre E."/>
            <person name="Pelletier E."/>
            <person name="Niang G."/>
            <person name="Scheremetjew M."/>
            <person name="Finn R."/>
            <person name="Kale V."/>
            <person name="Holt S."/>
            <person name="Cochrane G."/>
            <person name="Meng A."/>
            <person name="Brown T."/>
            <person name="Cohen L."/>
        </authorList>
    </citation>
    <scope>NUCLEOTIDE SEQUENCE</scope>
    <source>
        <strain evidence="3">CCMP1413</strain>
    </source>
</reference>
<proteinExistence type="predicted"/>
<dbReference type="AlphaFoldDB" id="A0A7R9XXV6"/>
<gene>
    <name evidence="3" type="ORF">PCOL08062_LOCUS3813</name>
</gene>
<name>A0A7R9XXV6_9VIRI</name>
<feature type="region of interest" description="Disordered" evidence="1">
    <location>
        <begin position="524"/>
        <end position="550"/>
    </location>
</feature>
<accession>A0A7R9XXV6</accession>
<feature type="region of interest" description="Disordered" evidence="1">
    <location>
        <begin position="125"/>
        <end position="183"/>
    </location>
</feature>
<evidence type="ECO:0000256" key="2">
    <source>
        <dbReference type="SAM" id="Phobius"/>
    </source>
</evidence>